<dbReference type="RefSeq" id="WP_007002861.1">
    <property type="nucleotide sequence ID" value="NZ_GG770777.1"/>
</dbReference>
<dbReference type="InterPro" id="IPR042213">
    <property type="entry name" value="NBD_C_sf"/>
</dbReference>
<evidence type="ECO:0000259" key="7">
    <source>
        <dbReference type="Pfam" id="PF07005"/>
    </source>
</evidence>
<evidence type="ECO:0000256" key="4">
    <source>
        <dbReference type="ARBA" id="ARBA00022777"/>
    </source>
</evidence>
<evidence type="ECO:0000256" key="5">
    <source>
        <dbReference type="ARBA" id="ARBA00022840"/>
    </source>
</evidence>
<organism evidence="9 10">
    <name type="scientific">Pseudoroseomonas cervicalis ATCC 49957</name>
    <dbReference type="NCBI Taxonomy" id="525371"/>
    <lineage>
        <taxon>Bacteria</taxon>
        <taxon>Pseudomonadati</taxon>
        <taxon>Pseudomonadota</taxon>
        <taxon>Alphaproteobacteria</taxon>
        <taxon>Acetobacterales</taxon>
        <taxon>Roseomonadaceae</taxon>
        <taxon>Roseomonas</taxon>
    </lineage>
</organism>
<dbReference type="InterPro" id="IPR037051">
    <property type="entry name" value="4-carb_acid_sugar_kinase_N_sf"/>
</dbReference>
<name>D5RRW9_9PROT</name>
<dbReference type="EMBL" id="ADVL01000720">
    <property type="protein sequence ID" value="EFH09959.1"/>
    <property type="molecule type" value="Genomic_DNA"/>
</dbReference>
<keyword evidence="10" id="KW-1185">Reference proteome</keyword>
<dbReference type="Pfam" id="PF07005">
    <property type="entry name" value="SBD_N"/>
    <property type="match status" value="1"/>
</dbReference>
<feature type="domain" description="Four-carbon acid sugar kinase N-terminal" evidence="7">
    <location>
        <begin position="4"/>
        <end position="200"/>
    </location>
</feature>
<feature type="domain" description="Four-carbon acid sugar kinase nucleotide binding" evidence="8">
    <location>
        <begin position="228"/>
        <end position="383"/>
    </location>
</feature>
<dbReference type="AlphaFoldDB" id="D5RRW9"/>
<protein>
    <submittedName>
        <fullName evidence="9">YgbK domain protein</fullName>
    </submittedName>
</protein>
<dbReference type="OrthoDB" id="191465at2"/>
<evidence type="ECO:0000259" key="8">
    <source>
        <dbReference type="Pfam" id="PF17042"/>
    </source>
</evidence>
<evidence type="ECO:0000256" key="1">
    <source>
        <dbReference type="ARBA" id="ARBA00005715"/>
    </source>
</evidence>
<keyword evidence="2" id="KW-0808">Transferase</keyword>
<evidence type="ECO:0000256" key="3">
    <source>
        <dbReference type="ARBA" id="ARBA00022741"/>
    </source>
</evidence>
<dbReference type="Proteomes" id="UP000005324">
    <property type="component" value="Unassembled WGS sequence"/>
</dbReference>
<proteinExistence type="inferred from homology"/>
<keyword evidence="4" id="KW-0418">Kinase</keyword>
<evidence type="ECO:0000313" key="9">
    <source>
        <dbReference type="EMBL" id="EFH09959.1"/>
    </source>
</evidence>
<evidence type="ECO:0000256" key="2">
    <source>
        <dbReference type="ARBA" id="ARBA00022679"/>
    </source>
</evidence>
<sequence length="389" mass="39804">MPLLGCIADDLVGANDLAAMLVAQGMRSVLVVGVPPAPLPEADAVIVLPGPGDALSACDALLAAGARQIFFQCAAGFDGPVADALLRRLQSGFALVCPAFPAQGRSIYQGHLFTGASLQGEEPSLPRALARQTEGGVGLLPFAVVEQGVTAIRQAMHRLRDGGRRYGIADALTEAHLLALGAACDGQALVIGGAGLAMGLPQNFRAAGLLPDRADADALPPPMGAMAVLCGDGDRATLAQIGMARLHAPVLSLDLLATPEAMALRDQALDWAAGRLSEARPIVIATAALPEQVAALHTRLGREAAEALVAETLAAIAEGLVARGVRQLMLAGDGGGAAVLRRLGITALRVGPQIDAGLPWMFAETPGLHLAIKPGHAGSRDIFLRAFQP</sequence>
<keyword evidence="3" id="KW-0547">Nucleotide-binding</keyword>
<gene>
    <name evidence="9" type="ORF">HMPREF0731_3831</name>
</gene>
<evidence type="ECO:0000256" key="6">
    <source>
        <dbReference type="ARBA" id="ARBA00023277"/>
    </source>
</evidence>
<dbReference type="HOGENOM" id="CLU_029424_1_0_5"/>
<accession>D5RRW9</accession>
<dbReference type="Pfam" id="PF17042">
    <property type="entry name" value="NBD_C"/>
    <property type="match status" value="1"/>
</dbReference>
<evidence type="ECO:0000313" key="10">
    <source>
        <dbReference type="Proteomes" id="UP000005324"/>
    </source>
</evidence>
<dbReference type="SUPFAM" id="SSF142764">
    <property type="entry name" value="YgbK-like"/>
    <property type="match status" value="1"/>
</dbReference>
<dbReference type="GO" id="GO:0016301">
    <property type="term" value="F:kinase activity"/>
    <property type="evidence" value="ECO:0007669"/>
    <property type="project" value="UniProtKB-KW"/>
</dbReference>
<reference evidence="9 10" key="1">
    <citation type="submission" date="2010-04" db="EMBL/GenBank/DDBJ databases">
        <authorList>
            <person name="Qin X."/>
            <person name="Bachman B."/>
            <person name="Battles P."/>
            <person name="Bell A."/>
            <person name="Bess C."/>
            <person name="Bickham C."/>
            <person name="Chaboub L."/>
            <person name="Chen D."/>
            <person name="Coyle M."/>
            <person name="Deiros D.R."/>
            <person name="Dinh H."/>
            <person name="Forbes L."/>
            <person name="Fowler G."/>
            <person name="Francisco L."/>
            <person name="Fu Q."/>
            <person name="Gubbala S."/>
            <person name="Hale W."/>
            <person name="Han Y."/>
            <person name="Hemphill L."/>
            <person name="Highlander S.K."/>
            <person name="Hirani K."/>
            <person name="Hogues M."/>
            <person name="Jackson L."/>
            <person name="Jakkamsetti A."/>
            <person name="Javaid M."/>
            <person name="Jiang H."/>
            <person name="Korchina V."/>
            <person name="Kovar C."/>
            <person name="Lara F."/>
            <person name="Lee S."/>
            <person name="Mata R."/>
            <person name="Mathew T."/>
            <person name="Moen C."/>
            <person name="Morales K."/>
            <person name="Munidasa M."/>
            <person name="Nazareth L."/>
            <person name="Ngo R."/>
            <person name="Nguyen L."/>
            <person name="Okwuonu G."/>
            <person name="Ongeri F."/>
            <person name="Patil S."/>
            <person name="Petrosino J."/>
            <person name="Pham C."/>
            <person name="Pham P."/>
            <person name="Pu L.-L."/>
            <person name="Puazo M."/>
            <person name="Raj R."/>
            <person name="Reid J."/>
            <person name="Rouhana J."/>
            <person name="Saada N."/>
            <person name="Shang Y."/>
            <person name="Simmons D."/>
            <person name="Thornton R."/>
            <person name="Warren J."/>
            <person name="Weissenberger G."/>
            <person name="Zhang J."/>
            <person name="Zhang L."/>
            <person name="Zhou C."/>
            <person name="Zhu D."/>
            <person name="Muzny D."/>
            <person name="Worley K."/>
            <person name="Gibbs R."/>
        </authorList>
    </citation>
    <scope>NUCLEOTIDE SEQUENCE [LARGE SCALE GENOMIC DNA]</scope>
    <source>
        <strain evidence="9 10">ATCC 49957</strain>
    </source>
</reference>
<dbReference type="InterPro" id="IPR010737">
    <property type="entry name" value="4-carb_acid_sugar_kinase_N"/>
</dbReference>
<dbReference type="Gene3D" id="3.40.50.10840">
    <property type="entry name" value="Putative sugar-binding, N-terminal domain"/>
    <property type="match status" value="1"/>
</dbReference>
<keyword evidence="5" id="KW-0067">ATP-binding</keyword>
<comment type="similarity">
    <text evidence="1">Belongs to the four-carbon acid sugar kinase family.</text>
</comment>
<dbReference type="InterPro" id="IPR031475">
    <property type="entry name" value="NBD_C"/>
</dbReference>
<dbReference type="GO" id="GO:0005524">
    <property type="term" value="F:ATP binding"/>
    <property type="evidence" value="ECO:0007669"/>
    <property type="project" value="UniProtKB-KW"/>
</dbReference>
<comment type="caution">
    <text evidence="9">The sequence shown here is derived from an EMBL/GenBank/DDBJ whole genome shotgun (WGS) entry which is preliminary data.</text>
</comment>
<keyword evidence="6" id="KW-0119">Carbohydrate metabolism</keyword>
<dbReference type="Gene3D" id="3.40.980.20">
    <property type="entry name" value="Four-carbon acid sugar kinase, nucleotide binding domain"/>
    <property type="match status" value="1"/>
</dbReference>